<protein>
    <recommendedName>
        <fullName evidence="3">TadE-like domain-containing protein</fullName>
    </recommendedName>
</protein>
<gene>
    <name evidence="4" type="ORF">BBK14_23680</name>
</gene>
<accession>A0A1S1PVM9</accession>
<evidence type="ECO:0000313" key="4">
    <source>
        <dbReference type="EMBL" id="OHV23984.1"/>
    </source>
</evidence>
<feature type="region of interest" description="Disordered" evidence="1">
    <location>
        <begin position="1"/>
        <end position="24"/>
    </location>
</feature>
<dbReference type="OrthoDB" id="4869119at2"/>
<feature type="domain" description="TadE-like" evidence="3">
    <location>
        <begin position="28"/>
        <end position="70"/>
    </location>
</feature>
<sequence>MNRASACPGRWQRYGPAQPSAEGASETGSAAVELTLLTPLIVLMLVLVVYAGRGVNAHGQVDSAAHTAARAASIARTPAAAVTAAEQAIAPELTGSGPCTAVTVEVDTSHFRPGGVARATVVCQLDQSDLAAGLPIPGRRTFTATASAPIDLYRSVITARLPTGGPVLPRAGERT</sequence>
<dbReference type="EMBL" id="MAXA01000237">
    <property type="protein sequence ID" value="OHV23984.1"/>
    <property type="molecule type" value="Genomic_DNA"/>
</dbReference>
<keyword evidence="2" id="KW-0812">Transmembrane</keyword>
<reference evidence="5" key="1">
    <citation type="submission" date="2016-07" db="EMBL/GenBank/DDBJ databases">
        <title>Frankia sp. NRRL B-16219 Genome sequencing.</title>
        <authorList>
            <person name="Ghodhbane-Gtari F."/>
            <person name="Swanson E."/>
            <person name="Gueddou A."/>
            <person name="Louati M."/>
            <person name="Nouioui I."/>
            <person name="Hezbri K."/>
            <person name="Abebe-Akele F."/>
            <person name="Simpson S."/>
            <person name="Morris K."/>
            <person name="Thomas K."/>
            <person name="Gtari M."/>
            <person name="Tisa L.S."/>
        </authorList>
    </citation>
    <scope>NUCLEOTIDE SEQUENCE [LARGE SCALE GENOMIC DNA]</scope>
    <source>
        <strain evidence="5">NRRL B-16219</strain>
    </source>
</reference>
<evidence type="ECO:0000256" key="2">
    <source>
        <dbReference type="SAM" id="Phobius"/>
    </source>
</evidence>
<dbReference type="Proteomes" id="UP000179769">
    <property type="component" value="Unassembled WGS sequence"/>
</dbReference>
<organism evidence="4 5">
    <name type="scientific">Parafrankia soli</name>
    <dbReference type="NCBI Taxonomy" id="2599596"/>
    <lineage>
        <taxon>Bacteria</taxon>
        <taxon>Bacillati</taxon>
        <taxon>Actinomycetota</taxon>
        <taxon>Actinomycetes</taxon>
        <taxon>Frankiales</taxon>
        <taxon>Frankiaceae</taxon>
        <taxon>Parafrankia</taxon>
    </lineage>
</organism>
<evidence type="ECO:0000256" key="1">
    <source>
        <dbReference type="SAM" id="MobiDB-lite"/>
    </source>
</evidence>
<keyword evidence="2" id="KW-0472">Membrane</keyword>
<evidence type="ECO:0000313" key="5">
    <source>
        <dbReference type="Proteomes" id="UP000179769"/>
    </source>
</evidence>
<keyword evidence="5" id="KW-1185">Reference proteome</keyword>
<dbReference type="AlphaFoldDB" id="A0A1S1PVM9"/>
<evidence type="ECO:0000259" key="3">
    <source>
        <dbReference type="Pfam" id="PF07811"/>
    </source>
</evidence>
<feature type="transmembrane region" description="Helical" evidence="2">
    <location>
        <begin position="30"/>
        <end position="50"/>
    </location>
</feature>
<proteinExistence type="predicted"/>
<dbReference type="InterPro" id="IPR012495">
    <property type="entry name" value="TadE-like_dom"/>
</dbReference>
<dbReference type="Pfam" id="PF07811">
    <property type="entry name" value="TadE"/>
    <property type="match status" value="1"/>
</dbReference>
<name>A0A1S1PVM9_9ACTN</name>
<dbReference type="RefSeq" id="WP_071065736.1">
    <property type="nucleotide sequence ID" value="NZ_MAXA01000237.1"/>
</dbReference>
<keyword evidence="2" id="KW-1133">Transmembrane helix</keyword>
<comment type="caution">
    <text evidence="4">The sequence shown here is derived from an EMBL/GenBank/DDBJ whole genome shotgun (WGS) entry which is preliminary data.</text>
</comment>